<dbReference type="Gene3D" id="2.60.120.620">
    <property type="entry name" value="q2cbj1_9rhob like domain"/>
    <property type="match status" value="1"/>
</dbReference>
<dbReference type="PANTHER" id="PTHR20883">
    <property type="entry name" value="PHYTANOYL-COA DIOXYGENASE DOMAIN CONTAINING 1"/>
    <property type="match status" value="1"/>
</dbReference>
<evidence type="ECO:0000313" key="1">
    <source>
        <dbReference type="EMBL" id="MAH61927.1"/>
    </source>
</evidence>
<dbReference type="PANTHER" id="PTHR20883:SF48">
    <property type="entry name" value="ECTOINE DIOXYGENASE"/>
    <property type="match status" value="1"/>
</dbReference>
<dbReference type="Pfam" id="PF05721">
    <property type="entry name" value="PhyH"/>
    <property type="match status" value="1"/>
</dbReference>
<keyword evidence="1" id="KW-0560">Oxidoreductase</keyword>
<dbReference type="SUPFAM" id="SSF51197">
    <property type="entry name" value="Clavaminate synthase-like"/>
    <property type="match status" value="1"/>
</dbReference>
<accession>A0A2D6YFI7</accession>
<sequence length="294" mass="34485">MRNKKNHKNYRKILIEDGYVVFKNIFSKEDLDPIRKISLDAIKKQSKDHREKNKSQGSLILIADYPHFSELIGHEKLKNLLKTLECQNPKFNSGYIISKPKAGPALFWHQDWWAWQHEISYTEEIAQFFVMIYLQDTDQKNGCLRVIPGTHRNPQILQDYKNAHSDSVSRVENPEDPLYCSMEGEVEVPVSYGDVVVGDARMVHGALPNRTENERLLITLWFHPNYEKLPEEIKERIFEMFQRRGVDTDPLGKNSMTLERWPTEEKAKVFHLFPSSGSNVEPISWCREPIWNKF</sequence>
<reference evidence="2" key="1">
    <citation type="submission" date="2017-09" db="EMBL/GenBank/DDBJ databases">
        <title>The Reconstruction of 2,631 Draft Metagenome-Assembled Genomes from the Global Oceans.</title>
        <authorList>
            <person name="Tully B.J."/>
            <person name="Graham E.D."/>
            <person name="Heidelberg J.F."/>
        </authorList>
    </citation>
    <scope>NUCLEOTIDE SEQUENCE [LARGE SCALE GENOMIC DNA]</scope>
</reference>
<evidence type="ECO:0000313" key="2">
    <source>
        <dbReference type="Proteomes" id="UP000226525"/>
    </source>
</evidence>
<gene>
    <name evidence="1" type="ORF">CMN54_00455</name>
</gene>
<dbReference type="EMBL" id="NZEX01000004">
    <property type="protein sequence ID" value="MAH61927.1"/>
    <property type="molecule type" value="Genomic_DNA"/>
</dbReference>
<dbReference type="GO" id="GO:0005506">
    <property type="term" value="F:iron ion binding"/>
    <property type="evidence" value="ECO:0007669"/>
    <property type="project" value="UniProtKB-ARBA"/>
</dbReference>
<protein>
    <submittedName>
        <fullName evidence="1">Phytanoyl-CoA dioxygenase</fullName>
    </submittedName>
</protein>
<dbReference type="AlphaFoldDB" id="A0A2D6YFI7"/>
<comment type="caution">
    <text evidence="1">The sequence shown here is derived from an EMBL/GenBank/DDBJ whole genome shotgun (WGS) entry which is preliminary data.</text>
</comment>
<name>A0A2D6YFI7_9DELT</name>
<dbReference type="InterPro" id="IPR008775">
    <property type="entry name" value="Phytyl_CoA_dOase-like"/>
</dbReference>
<dbReference type="GO" id="GO:0016706">
    <property type="term" value="F:2-oxoglutarate-dependent dioxygenase activity"/>
    <property type="evidence" value="ECO:0007669"/>
    <property type="project" value="UniProtKB-ARBA"/>
</dbReference>
<proteinExistence type="predicted"/>
<organism evidence="1 2">
    <name type="scientific">SAR324 cluster bacterium</name>
    <dbReference type="NCBI Taxonomy" id="2024889"/>
    <lineage>
        <taxon>Bacteria</taxon>
        <taxon>Deltaproteobacteria</taxon>
        <taxon>SAR324 cluster</taxon>
    </lineage>
</organism>
<dbReference type="Proteomes" id="UP000226525">
    <property type="component" value="Unassembled WGS sequence"/>
</dbReference>
<keyword evidence="1" id="KW-0223">Dioxygenase</keyword>